<evidence type="ECO:0000256" key="3">
    <source>
        <dbReference type="ARBA" id="ARBA00022723"/>
    </source>
</evidence>
<dbReference type="InterPro" id="IPR050415">
    <property type="entry name" value="MRET"/>
</dbReference>
<keyword evidence="9" id="KW-0808">Transferase</keyword>
<dbReference type="SUPFAM" id="SSF54292">
    <property type="entry name" value="2Fe-2S ferredoxin-like"/>
    <property type="match status" value="1"/>
</dbReference>
<evidence type="ECO:0000256" key="2">
    <source>
        <dbReference type="ARBA" id="ARBA00022714"/>
    </source>
</evidence>
<dbReference type="CDD" id="cd06185">
    <property type="entry name" value="PDR_like"/>
    <property type="match status" value="1"/>
</dbReference>
<dbReference type="InterPro" id="IPR008333">
    <property type="entry name" value="Cbr1-like_FAD-bd_dom"/>
</dbReference>
<gene>
    <name evidence="9" type="ORF">SAMN05444158_2194</name>
</gene>
<dbReference type="RefSeq" id="WP_167558687.1">
    <property type="nucleotide sequence ID" value="NZ_LT629750.1"/>
</dbReference>
<accession>A0A1H1SKA7</accession>
<dbReference type="PROSITE" id="PS51085">
    <property type="entry name" value="2FE2S_FER_2"/>
    <property type="match status" value="1"/>
</dbReference>
<keyword evidence="6" id="KW-0411">Iron-sulfur</keyword>
<dbReference type="SUPFAM" id="SSF63380">
    <property type="entry name" value="Riboflavin synthase domain-like"/>
    <property type="match status" value="1"/>
</dbReference>
<dbReference type="InterPro" id="IPR039261">
    <property type="entry name" value="FNR_nucleotide-bd"/>
</dbReference>
<dbReference type="InterPro" id="IPR017927">
    <property type="entry name" value="FAD-bd_FR_type"/>
</dbReference>
<dbReference type="EMBL" id="LT629750">
    <property type="protein sequence ID" value="SDS48166.1"/>
    <property type="molecule type" value="Genomic_DNA"/>
</dbReference>
<dbReference type="InterPro" id="IPR017938">
    <property type="entry name" value="Riboflavin_synthase-like_b-brl"/>
</dbReference>
<evidence type="ECO:0000256" key="6">
    <source>
        <dbReference type="ARBA" id="ARBA00023014"/>
    </source>
</evidence>
<dbReference type="Pfam" id="PF00970">
    <property type="entry name" value="FAD_binding_6"/>
    <property type="match status" value="1"/>
</dbReference>
<dbReference type="GO" id="GO:0016491">
    <property type="term" value="F:oxidoreductase activity"/>
    <property type="evidence" value="ECO:0007669"/>
    <property type="project" value="UniProtKB-KW"/>
</dbReference>
<dbReference type="GO" id="GO:0032259">
    <property type="term" value="P:methylation"/>
    <property type="evidence" value="ECO:0007669"/>
    <property type="project" value="UniProtKB-KW"/>
</dbReference>
<keyword evidence="3" id="KW-0479">Metal-binding</keyword>
<dbReference type="PANTHER" id="PTHR47354:SF1">
    <property type="entry name" value="CARNITINE MONOOXYGENASE REDUCTASE SUBUNIT"/>
    <property type="match status" value="1"/>
</dbReference>
<keyword evidence="10" id="KW-1185">Reference proteome</keyword>
<dbReference type="Pfam" id="PF00111">
    <property type="entry name" value="Fer2"/>
    <property type="match status" value="1"/>
</dbReference>
<evidence type="ECO:0000256" key="1">
    <source>
        <dbReference type="ARBA" id="ARBA00022630"/>
    </source>
</evidence>
<dbReference type="GO" id="GO:0051537">
    <property type="term" value="F:2 iron, 2 sulfur cluster binding"/>
    <property type="evidence" value="ECO:0007669"/>
    <property type="project" value="UniProtKB-KW"/>
</dbReference>
<dbReference type="PROSITE" id="PS00197">
    <property type="entry name" value="2FE2S_FER_1"/>
    <property type="match status" value="1"/>
</dbReference>
<dbReference type="Gene3D" id="2.40.30.10">
    <property type="entry name" value="Translation factors"/>
    <property type="match status" value="1"/>
</dbReference>
<sequence>MSIDARVTCITYQAEGIVSIELRPVMPVELPSFSPGAHIELYLPNGLSRPYSLHSDPSETHRYEITVQREQGGRGGSRFLHDAVRVGDVLRVSTPVNHFSLQDGALGYILIGGGIGITPLIAMARHLQAEGREFVLHYCGRGLERMALVGEARMVAGPHRLRLHLDDGHPSRQLDVKQLLGVPIPGHQIYCCGPAGLLAAVRNATGHWPSGSVHYESFVSTAAAPLNLDSEPGFEVEIGSTGEIIPVGVNESILTALRARGRDLESSCEAGTCGVCRTRILEGVADHQDFVLTEDEQADWMMVCVSRAKTLRLKLDI</sequence>
<feature type="domain" description="FAD-binding FR-type" evidence="8">
    <location>
        <begin position="1"/>
        <end position="102"/>
    </location>
</feature>
<reference evidence="10" key="1">
    <citation type="submission" date="2016-10" db="EMBL/GenBank/DDBJ databases">
        <authorList>
            <person name="Varghese N."/>
            <person name="Submissions S."/>
        </authorList>
    </citation>
    <scope>NUCLEOTIDE SEQUENCE [LARGE SCALE GENOMIC DNA]</scope>
    <source>
        <strain evidence="10">GAS369</strain>
    </source>
</reference>
<dbReference type="InterPro" id="IPR001041">
    <property type="entry name" value="2Fe-2S_ferredoxin-type"/>
</dbReference>
<keyword evidence="1" id="KW-0285">Flavoprotein</keyword>
<dbReference type="SUPFAM" id="SSF52343">
    <property type="entry name" value="Ferredoxin reductase-like, C-terminal NADP-linked domain"/>
    <property type="match status" value="1"/>
</dbReference>
<dbReference type="GO" id="GO:0046872">
    <property type="term" value="F:metal ion binding"/>
    <property type="evidence" value="ECO:0007669"/>
    <property type="project" value="UniProtKB-KW"/>
</dbReference>
<evidence type="ECO:0000256" key="5">
    <source>
        <dbReference type="ARBA" id="ARBA00023004"/>
    </source>
</evidence>
<dbReference type="Gene3D" id="3.10.20.30">
    <property type="match status" value="1"/>
</dbReference>
<proteinExistence type="predicted"/>
<keyword evidence="9" id="KW-0489">Methyltransferase</keyword>
<keyword evidence="5" id="KW-0408">Iron</keyword>
<keyword evidence="4" id="KW-0560">Oxidoreductase</keyword>
<dbReference type="InterPro" id="IPR012675">
    <property type="entry name" value="Beta-grasp_dom_sf"/>
</dbReference>
<dbReference type="InterPro" id="IPR036010">
    <property type="entry name" value="2Fe-2S_ferredoxin-like_sf"/>
</dbReference>
<protein>
    <submittedName>
        <fullName evidence="9">Vanillate O-demethylase ferredoxin subunit</fullName>
    </submittedName>
</protein>
<evidence type="ECO:0000259" key="8">
    <source>
        <dbReference type="PROSITE" id="PS51384"/>
    </source>
</evidence>
<dbReference type="InterPro" id="IPR006058">
    <property type="entry name" value="2Fe2S_fd_BS"/>
</dbReference>
<dbReference type="Proteomes" id="UP000243904">
    <property type="component" value="Chromosome I"/>
</dbReference>
<evidence type="ECO:0000259" key="7">
    <source>
        <dbReference type="PROSITE" id="PS51085"/>
    </source>
</evidence>
<keyword evidence="2" id="KW-0001">2Fe-2S</keyword>
<dbReference type="PANTHER" id="PTHR47354">
    <property type="entry name" value="NADH OXIDOREDUCTASE HCR"/>
    <property type="match status" value="1"/>
</dbReference>
<organism evidence="9 10">
    <name type="scientific">Bradyrhizobium canariense</name>
    <dbReference type="NCBI Taxonomy" id="255045"/>
    <lineage>
        <taxon>Bacteria</taxon>
        <taxon>Pseudomonadati</taxon>
        <taxon>Pseudomonadota</taxon>
        <taxon>Alphaproteobacteria</taxon>
        <taxon>Hyphomicrobiales</taxon>
        <taxon>Nitrobacteraceae</taxon>
        <taxon>Bradyrhizobium</taxon>
    </lineage>
</organism>
<dbReference type="Gene3D" id="3.40.50.80">
    <property type="entry name" value="Nucleotide-binding domain of ferredoxin-NADP reductase (FNR) module"/>
    <property type="match status" value="1"/>
</dbReference>
<evidence type="ECO:0000313" key="9">
    <source>
        <dbReference type="EMBL" id="SDS48166.1"/>
    </source>
</evidence>
<name>A0A1H1SKA7_9BRAD</name>
<dbReference type="PRINTS" id="PR00409">
    <property type="entry name" value="PHDIOXRDTASE"/>
</dbReference>
<dbReference type="AlphaFoldDB" id="A0A1H1SKA7"/>
<evidence type="ECO:0000313" key="10">
    <source>
        <dbReference type="Proteomes" id="UP000243904"/>
    </source>
</evidence>
<dbReference type="PROSITE" id="PS51384">
    <property type="entry name" value="FAD_FR"/>
    <property type="match status" value="1"/>
</dbReference>
<dbReference type="GO" id="GO:0008168">
    <property type="term" value="F:methyltransferase activity"/>
    <property type="evidence" value="ECO:0007669"/>
    <property type="project" value="UniProtKB-KW"/>
</dbReference>
<evidence type="ECO:0000256" key="4">
    <source>
        <dbReference type="ARBA" id="ARBA00023002"/>
    </source>
</evidence>
<feature type="domain" description="2Fe-2S ferredoxin-type" evidence="7">
    <location>
        <begin position="234"/>
        <end position="317"/>
    </location>
</feature>
<dbReference type="CDD" id="cd00207">
    <property type="entry name" value="fer2"/>
    <property type="match status" value="1"/>
</dbReference>